<proteinExistence type="predicted"/>
<reference evidence="1" key="1">
    <citation type="submission" date="2021-02" db="EMBL/GenBank/DDBJ databases">
        <authorList>
            <person name="Dougan E. K."/>
            <person name="Rhodes N."/>
            <person name="Thang M."/>
            <person name="Chan C."/>
        </authorList>
    </citation>
    <scope>NUCLEOTIDE SEQUENCE</scope>
</reference>
<keyword evidence="2" id="KW-1185">Reference proteome</keyword>
<organism evidence="1 2">
    <name type="scientific">Polarella glacialis</name>
    <name type="common">Dinoflagellate</name>
    <dbReference type="NCBI Taxonomy" id="89957"/>
    <lineage>
        <taxon>Eukaryota</taxon>
        <taxon>Sar</taxon>
        <taxon>Alveolata</taxon>
        <taxon>Dinophyceae</taxon>
        <taxon>Suessiales</taxon>
        <taxon>Suessiaceae</taxon>
        <taxon>Polarella</taxon>
    </lineage>
</organism>
<gene>
    <name evidence="1" type="ORF">PGLA1383_LOCUS44779</name>
</gene>
<comment type="caution">
    <text evidence="1">The sequence shown here is derived from an EMBL/GenBank/DDBJ whole genome shotgun (WGS) entry which is preliminary data.</text>
</comment>
<evidence type="ECO:0000313" key="1">
    <source>
        <dbReference type="EMBL" id="CAE8628084.1"/>
    </source>
</evidence>
<accession>A0A813GW47</accession>
<dbReference type="Proteomes" id="UP000654075">
    <property type="component" value="Unassembled WGS sequence"/>
</dbReference>
<dbReference type="AlphaFoldDB" id="A0A813GW47"/>
<sequence length="103" mass="11551">MELRGVDVLLPSLKLLLRGHDSNETRKASSRQQKPPCRHALLPTRSTRVYAAAAEFLALRCSCTAHGHAGREVSCYRKTASIFNEQEHVLYVNYKARQVSSTP</sequence>
<protein>
    <submittedName>
        <fullName evidence="1">Uncharacterized protein</fullName>
    </submittedName>
</protein>
<dbReference type="EMBL" id="CAJNNV010029346">
    <property type="protein sequence ID" value="CAE8628084.1"/>
    <property type="molecule type" value="Genomic_DNA"/>
</dbReference>
<evidence type="ECO:0000313" key="2">
    <source>
        <dbReference type="Proteomes" id="UP000654075"/>
    </source>
</evidence>
<name>A0A813GW47_POLGL</name>